<evidence type="ECO:0000256" key="1">
    <source>
        <dbReference type="SAM" id="MobiDB-lite"/>
    </source>
</evidence>
<dbReference type="Proteomes" id="UP000675047">
    <property type="component" value="Unassembled WGS sequence"/>
</dbReference>
<comment type="caution">
    <text evidence="2">The sequence shown here is derived from an EMBL/GenBank/DDBJ whole genome shotgun (WGS) entry which is preliminary data.</text>
</comment>
<dbReference type="AlphaFoldDB" id="A0A940X9Q7"/>
<evidence type="ECO:0000313" key="2">
    <source>
        <dbReference type="EMBL" id="MBP4139066.1"/>
    </source>
</evidence>
<accession>A0A940X9Q7</accession>
<dbReference type="EMBL" id="JAGFBV010000021">
    <property type="protein sequence ID" value="MBP4139066.1"/>
    <property type="molecule type" value="Genomic_DNA"/>
</dbReference>
<feature type="compositionally biased region" description="Basic and acidic residues" evidence="1">
    <location>
        <begin position="39"/>
        <end position="64"/>
    </location>
</feature>
<protein>
    <submittedName>
        <fullName evidence="2">Uncharacterized protein</fullName>
    </submittedName>
</protein>
<evidence type="ECO:0000313" key="3">
    <source>
        <dbReference type="Proteomes" id="UP000675047"/>
    </source>
</evidence>
<proteinExistence type="predicted"/>
<organism evidence="2 3">
    <name type="scientific">Flavobacterium geliluteum</name>
    <dbReference type="NCBI Taxonomy" id="2816120"/>
    <lineage>
        <taxon>Bacteria</taxon>
        <taxon>Pseudomonadati</taxon>
        <taxon>Bacteroidota</taxon>
        <taxon>Flavobacteriia</taxon>
        <taxon>Flavobacteriales</taxon>
        <taxon>Flavobacteriaceae</taxon>
        <taxon>Flavobacterium</taxon>
    </lineage>
</organism>
<reference evidence="2 3" key="1">
    <citation type="submission" date="2021-03" db="EMBL/GenBank/DDBJ databases">
        <title>Flavobacterium Flabelliformis Sp. Nov. And Flavobacterium Geliluteum Sp. Nov., Two Novel Multidrug Resistant Psychrophilic Species Isolated From Antarctica.</title>
        <authorList>
            <person name="Kralova S."/>
            <person name="Busse H.J."/>
            <person name="Bezdicek M."/>
            <person name="Nykrynova M."/>
            <person name="Kroupova E."/>
            <person name="Krsek D."/>
            <person name="Sedlacek I."/>
        </authorList>
    </citation>
    <scope>NUCLEOTIDE SEQUENCE [LARGE SCALE GENOMIC DNA]</scope>
    <source>
        <strain evidence="2 3">P7388</strain>
    </source>
</reference>
<keyword evidence="3" id="KW-1185">Reference proteome</keyword>
<sequence length="122" mass="14471">MENQNSQNDFRSKRDSSNQDLDTLIDNEKSYADKANNYQKEDLINETNDYSRNENIPNEKRIINEDDLITNDANRDDLDEEIQTNLEEEEDEIVRKENDLDNTNERDFDSEKNFPKDNSGQF</sequence>
<gene>
    <name evidence="2" type="ORF">J3495_13355</name>
</gene>
<feature type="region of interest" description="Disordered" evidence="1">
    <location>
        <begin position="1"/>
        <end position="122"/>
    </location>
</feature>
<dbReference type="RefSeq" id="WP_210667046.1">
    <property type="nucleotide sequence ID" value="NZ_JAGFBV010000021.1"/>
</dbReference>
<feature type="compositionally biased region" description="Acidic residues" evidence="1">
    <location>
        <begin position="77"/>
        <end position="92"/>
    </location>
</feature>
<name>A0A940X9Q7_9FLAO</name>
<feature type="compositionally biased region" description="Basic and acidic residues" evidence="1">
    <location>
        <begin position="93"/>
        <end position="115"/>
    </location>
</feature>